<accession>B4QRY7</accession>
<dbReference type="HOGENOM" id="CLU_2576420_0_0_1"/>
<gene>
    <name evidence="1" type="primary">Dsim\GD12192</name>
    <name evidence="1" type="ORF">Dsim_GD12192</name>
</gene>
<dbReference type="EMBL" id="CM000363">
    <property type="protein sequence ID" value="EDX11233.1"/>
    <property type="molecule type" value="Genomic_DNA"/>
</dbReference>
<proteinExistence type="predicted"/>
<evidence type="ECO:0000313" key="1">
    <source>
        <dbReference type="EMBL" id="EDX11233.1"/>
    </source>
</evidence>
<organism evidence="1 2">
    <name type="scientific">Drosophila simulans</name>
    <name type="common">Fruit fly</name>
    <dbReference type="NCBI Taxonomy" id="7240"/>
    <lineage>
        <taxon>Eukaryota</taxon>
        <taxon>Metazoa</taxon>
        <taxon>Ecdysozoa</taxon>
        <taxon>Arthropoda</taxon>
        <taxon>Hexapoda</taxon>
        <taxon>Insecta</taxon>
        <taxon>Pterygota</taxon>
        <taxon>Neoptera</taxon>
        <taxon>Endopterygota</taxon>
        <taxon>Diptera</taxon>
        <taxon>Brachycera</taxon>
        <taxon>Muscomorpha</taxon>
        <taxon>Ephydroidea</taxon>
        <taxon>Drosophilidae</taxon>
        <taxon>Drosophila</taxon>
        <taxon>Sophophora</taxon>
    </lineage>
</organism>
<dbReference type="AlphaFoldDB" id="B4QRY7"/>
<dbReference type="Proteomes" id="UP000000304">
    <property type="component" value="Chromosome 3L"/>
</dbReference>
<protein>
    <submittedName>
        <fullName evidence="1">GD12192</fullName>
    </submittedName>
</protein>
<reference evidence="1 2" key="1">
    <citation type="journal article" date="2007" name="Nature">
        <title>Evolution of genes and genomes on the Drosophila phylogeny.</title>
        <authorList>
            <consortium name="Drosophila 12 Genomes Consortium"/>
            <person name="Clark A.G."/>
            <person name="Eisen M.B."/>
            <person name="Smith D.R."/>
            <person name="Bergman C.M."/>
            <person name="Oliver B."/>
            <person name="Markow T.A."/>
            <person name="Kaufman T.C."/>
            <person name="Kellis M."/>
            <person name="Gelbart W."/>
            <person name="Iyer V.N."/>
            <person name="Pollard D.A."/>
            <person name="Sackton T.B."/>
            <person name="Larracuente A.M."/>
            <person name="Singh N.D."/>
            <person name="Abad J.P."/>
            <person name="Abt D.N."/>
            <person name="Adryan B."/>
            <person name="Aguade M."/>
            <person name="Akashi H."/>
            <person name="Anderson W.W."/>
            <person name="Aquadro C.F."/>
            <person name="Ardell D.H."/>
            <person name="Arguello R."/>
            <person name="Artieri C.G."/>
            <person name="Barbash D.A."/>
            <person name="Barker D."/>
            <person name="Barsanti P."/>
            <person name="Batterham P."/>
            <person name="Batzoglou S."/>
            <person name="Begun D."/>
            <person name="Bhutkar A."/>
            <person name="Blanco E."/>
            <person name="Bosak S.A."/>
            <person name="Bradley R.K."/>
            <person name="Brand A.D."/>
            <person name="Brent M.R."/>
            <person name="Brooks A.N."/>
            <person name="Brown R.H."/>
            <person name="Butlin R.K."/>
            <person name="Caggese C."/>
            <person name="Calvi B.R."/>
            <person name="Bernardo de Carvalho A."/>
            <person name="Caspi A."/>
            <person name="Castrezana S."/>
            <person name="Celniker S.E."/>
            <person name="Chang J.L."/>
            <person name="Chapple C."/>
            <person name="Chatterji S."/>
            <person name="Chinwalla A."/>
            <person name="Civetta A."/>
            <person name="Clifton S.W."/>
            <person name="Comeron J.M."/>
            <person name="Costello J.C."/>
            <person name="Coyne J.A."/>
            <person name="Daub J."/>
            <person name="David R.G."/>
            <person name="Delcher A.L."/>
            <person name="Delehaunty K."/>
            <person name="Do C.B."/>
            <person name="Ebling H."/>
            <person name="Edwards K."/>
            <person name="Eickbush T."/>
            <person name="Evans J.D."/>
            <person name="Filipski A."/>
            <person name="Findeiss S."/>
            <person name="Freyhult E."/>
            <person name="Fulton L."/>
            <person name="Fulton R."/>
            <person name="Garcia A.C."/>
            <person name="Gardiner A."/>
            <person name="Garfield D.A."/>
            <person name="Garvin B.E."/>
            <person name="Gibson G."/>
            <person name="Gilbert D."/>
            <person name="Gnerre S."/>
            <person name="Godfrey J."/>
            <person name="Good R."/>
            <person name="Gotea V."/>
            <person name="Gravely B."/>
            <person name="Greenberg A.J."/>
            <person name="Griffiths-Jones S."/>
            <person name="Gross S."/>
            <person name="Guigo R."/>
            <person name="Gustafson E.A."/>
            <person name="Haerty W."/>
            <person name="Hahn M.W."/>
            <person name="Halligan D.L."/>
            <person name="Halpern A.L."/>
            <person name="Halter G.M."/>
            <person name="Han M.V."/>
            <person name="Heger A."/>
            <person name="Hillier L."/>
            <person name="Hinrichs A.S."/>
            <person name="Holmes I."/>
            <person name="Hoskins R.A."/>
            <person name="Hubisz M.J."/>
            <person name="Hultmark D."/>
            <person name="Huntley M.A."/>
            <person name="Jaffe D.B."/>
            <person name="Jagadeeshan S."/>
            <person name="Jeck W.R."/>
            <person name="Johnson J."/>
            <person name="Jones C.D."/>
            <person name="Jordan W.C."/>
            <person name="Karpen G.H."/>
            <person name="Kataoka E."/>
            <person name="Keightley P.D."/>
            <person name="Kheradpour P."/>
            <person name="Kirkness E.F."/>
            <person name="Koerich L.B."/>
            <person name="Kristiansen K."/>
            <person name="Kudrna D."/>
            <person name="Kulathinal R.J."/>
            <person name="Kumar S."/>
            <person name="Kwok R."/>
            <person name="Lander E."/>
            <person name="Langley C.H."/>
            <person name="Lapoint R."/>
            <person name="Lazzaro B.P."/>
            <person name="Lee S.J."/>
            <person name="Levesque L."/>
            <person name="Li R."/>
            <person name="Lin C.F."/>
            <person name="Lin M.F."/>
            <person name="Lindblad-Toh K."/>
            <person name="Llopart A."/>
            <person name="Long M."/>
            <person name="Low L."/>
            <person name="Lozovsky E."/>
            <person name="Lu J."/>
            <person name="Luo M."/>
            <person name="Machado C.A."/>
            <person name="Makalowski W."/>
            <person name="Marzo M."/>
            <person name="Matsuda M."/>
            <person name="Matzkin L."/>
            <person name="McAllister B."/>
            <person name="McBride C.S."/>
            <person name="McKernan B."/>
            <person name="McKernan K."/>
            <person name="Mendez-Lago M."/>
            <person name="Minx P."/>
            <person name="Mollenhauer M.U."/>
            <person name="Montooth K."/>
            <person name="Mount S.M."/>
            <person name="Mu X."/>
            <person name="Myers E."/>
            <person name="Negre B."/>
            <person name="Newfeld S."/>
            <person name="Nielsen R."/>
            <person name="Noor M.A."/>
            <person name="O'Grady P."/>
            <person name="Pachter L."/>
            <person name="Papaceit M."/>
            <person name="Parisi M.J."/>
            <person name="Parisi M."/>
            <person name="Parts L."/>
            <person name="Pedersen J.S."/>
            <person name="Pesole G."/>
            <person name="Phillippy A.M."/>
            <person name="Ponting C.P."/>
            <person name="Pop M."/>
            <person name="Porcelli D."/>
            <person name="Powell J.R."/>
            <person name="Prohaska S."/>
            <person name="Pruitt K."/>
            <person name="Puig M."/>
            <person name="Quesneville H."/>
            <person name="Ram K.R."/>
            <person name="Rand D."/>
            <person name="Rasmussen M.D."/>
            <person name="Reed L.K."/>
            <person name="Reenan R."/>
            <person name="Reily A."/>
            <person name="Remington K.A."/>
            <person name="Rieger T.T."/>
            <person name="Ritchie M.G."/>
            <person name="Robin C."/>
            <person name="Rogers Y.H."/>
            <person name="Rohde C."/>
            <person name="Rozas J."/>
            <person name="Rubenfield M.J."/>
            <person name="Ruiz A."/>
            <person name="Russo S."/>
            <person name="Salzberg S.L."/>
            <person name="Sanchez-Gracia A."/>
            <person name="Saranga D.J."/>
            <person name="Sato H."/>
            <person name="Schaeffer S.W."/>
            <person name="Schatz M.C."/>
            <person name="Schlenke T."/>
            <person name="Schwartz R."/>
            <person name="Segarra C."/>
            <person name="Singh R.S."/>
            <person name="Sirot L."/>
            <person name="Sirota M."/>
            <person name="Sisneros N.B."/>
            <person name="Smith C.D."/>
            <person name="Smith T.F."/>
            <person name="Spieth J."/>
            <person name="Stage D.E."/>
            <person name="Stark A."/>
            <person name="Stephan W."/>
            <person name="Strausberg R.L."/>
            <person name="Strempel S."/>
            <person name="Sturgill D."/>
            <person name="Sutton G."/>
            <person name="Sutton G.G."/>
            <person name="Tao W."/>
            <person name="Teichmann S."/>
            <person name="Tobari Y.N."/>
            <person name="Tomimura Y."/>
            <person name="Tsolas J.M."/>
            <person name="Valente V.L."/>
            <person name="Venter E."/>
            <person name="Venter J.C."/>
            <person name="Vicario S."/>
            <person name="Vieira F.G."/>
            <person name="Vilella A.J."/>
            <person name="Villasante A."/>
            <person name="Walenz B."/>
            <person name="Wang J."/>
            <person name="Wasserman M."/>
            <person name="Watts T."/>
            <person name="Wilson D."/>
            <person name="Wilson R.K."/>
            <person name="Wing R.A."/>
            <person name="Wolfner M.F."/>
            <person name="Wong A."/>
            <person name="Wong G.K."/>
            <person name="Wu C.I."/>
            <person name="Wu G."/>
            <person name="Yamamoto D."/>
            <person name="Yang H.P."/>
            <person name="Yang S.P."/>
            <person name="Yorke J.A."/>
            <person name="Yoshida K."/>
            <person name="Zdobnov E."/>
            <person name="Zhang P."/>
            <person name="Zhang Y."/>
            <person name="Zimin A.V."/>
            <person name="Baldwin J."/>
            <person name="Abdouelleil A."/>
            <person name="Abdulkadir J."/>
            <person name="Abebe A."/>
            <person name="Abera B."/>
            <person name="Abreu J."/>
            <person name="Acer S.C."/>
            <person name="Aftuck L."/>
            <person name="Alexander A."/>
            <person name="An P."/>
            <person name="Anderson E."/>
            <person name="Anderson S."/>
            <person name="Arachi H."/>
            <person name="Azer M."/>
            <person name="Bachantsang P."/>
            <person name="Barry A."/>
            <person name="Bayul T."/>
            <person name="Berlin A."/>
            <person name="Bessette D."/>
            <person name="Bloom T."/>
            <person name="Blye J."/>
            <person name="Boguslavskiy L."/>
            <person name="Bonnet C."/>
            <person name="Boukhgalter B."/>
            <person name="Bourzgui I."/>
            <person name="Brown A."/>
            <person name="Cahill P."/>
            <person name="Channer S."/>
            <person name="Cheshatsang Y."/>
            <person name="Chuda L."/>
            <person name="Citroen M."/>
            <person name="Collymore A."/>
            <person name="Cooke P."/>
            <person name="Costello M."/>
            <person name="D'Aco K."/>
            <person name="Daza R."/>
            <person name="De Haan G."/>
            <person name="DeGray S."/>
            <person name="DeMaso C."/>
            <person name="Dhargay N."/>
            <person name="Dooley K."/>
            <person name="Dooley E."/>
            <person name="Doricent M."/>
            <person name="Dorje P."/>
            <person name="Dorjee K."/>
            <person name="Dupes A."/>
            <person name="Elong R."/>
            <person name="Falk J."/>
            <person name="Farina A."/>
            <person name="Faro S."/>
            <person name="Ferguson D."/>
            <person name="Fisher S."/>
            <person name="Foley C.D."/>
            <person name="Franke A."/>
            <person name="Friedrich D."/>
            <person name="Gadbois L."/>
            <person name="Gearin G."/>
            <person name="Gearin C.R."/>
            <person name="Giannoukos G."/>
            <person name="Goode T."/>
            <person name="Graham J."/>
            <person name="Grandbois E."/>
            <person name="Grewal S."/>
            <person name="Gyaltsen K."/>
            <person name="Hafez N."/>
            <person name="Hagos B."/>
            <person name="Hall J."/>
            <person name="Henson C."/>
            <person name="Hollinger A."/>
            <person name="Honan T."/>
            <person name="Huard M.D."/>
            <person name="Hughes L."/>
            <person name="Hurhula B."/>
            <person name="Husby M.E."/>
            <person name="Kamat A."/>
            <person name="Kanga B."/>
            <person name="Kashin S."/>
            <person name="Khazanovich D."/>
            <person name="Kisner P."/>
            <person name="Lance K."/>
            <person name="Lara M."/>
            <person name="Lee W."/>
            <person name="Lennon N."/>
            <person name="Letendre F."/>
            <person name="LeVine R."/>
            <person name="Lipovsky A."/>
            <person name="Liu X."/>
            <person name="Liu J."/>
            <person name="Liu S."/>
            <person name="Lokyitsang T."/>
            <person name="Lokyitsang Y."/>
            <person name="Lubonja R."/>
            <person name="Lui A."/>
            <person name="MacDonald P."/>
            <person name="Magnisalis V."/>
            <person name="Maru K."/>
            <person name="Matthews C."/>
            <person name="McCusker W."/>
            <person name="McDonough S."/>
            <person name="Mehta T."/>
            <person name="Meldrim J."/>
            <person name="Meneus L."/>
            <person name="Mihai O."/>
            <person name="Mihalev A."/>
            <person name="Mihova T."/>
            <person name="Mittelman R."/>
            <person name="Mlenga V."/>
            <person name="Montmayeur A."/>
            <person name="Mulrain L."/>
            <person name="Navidi A."/>
            <person name="Naylor J."/>
            <person name="Negash T."/>
            <person name="Nguyen T."/>
            <person name="Nguyen N."/>
            <person name="Nicol R."/>
            <person name="Norbu C."/>
            <person name="Norbu N."/>
            <person name="Novod N."/>
            <person name="O'Neill B."/>
            <person name="Osman S."/>
            <person name="Markiewicz E."/>
            <person name="Oyono O.L."/>
            <person name="Patti C."/>
            <person name="Phunkhang P."/>
            <person name="Pierre F."/>
            <person name="Priest M."/>
            <person name="Raghuraman S."/>
            <person name="Rege F."/>
            <person name="Reyes R."/>
            <person name="Rise C."/>
            <person name="Rogov P."/>
            <person name="Ross K."/>
            <person name="Ryan E."/>
            <person name="Settipalli S."/>
            <person name="Shea T."/>
            <person name="Sherpa N."/>
            <person name="Shi L."/>
            <person name="Shih D."/>
            <person name="Sparrow T."/>
            <person name="Spaulding J."/>
            <person name="Stalker J."/>
            <person name="Stange-Thomann N."/>
            <person name="Stavropoulos S."/>
            <person name="Stone C."/>
            <person name="Strader C."/>
            <person name="Tesfaye S."/>
            <person name="Thomson T."/>
            <person name="Thoulutsang Y."/>
            <person name="Thoulutsang D."/>
            <person name="Topham K."/>
            <person name="Topping I."/>
            <person name="Tsamla T."/>
            <person name="Vassiliev H."/>
            <person name="Vo A."/>
            <person name="Wangchuk T."/>
            <person name="Wangdi T."/>
            <person name="Weiand M."/>
            <person name="Wilkinson J."/>
            <person name="Wilson A."/>
            <person name="Yadav S."/>
            <person name="Young G."/>
            <person name="Yu Q."/>
            <person name="Zembek L."/>
            <person name="Zhong D."/>
            <person name="Zimmer A."/>
            <person name="Zwirko Z."/>
            <person name="Jaffe D.B."/>
            <person name="Alvarez P."/>
            <person name="Brockman W."/>
            <person name="Butler J."/>
            <person name="Chin C."/>
            <person name="Gnerre S."/>
            <person name="Grabherr M."/>
            <person name="Kleber M."/>
            <person name="Mauceli E."/>
            <person name="MacCallum I."/>
        </authorList>
    </citation>
    <scope>NUCLEOTIDE SEQUENCE [LARGE SCALE GENOMIC DNA]</scope>
    <source>
        <strain evidence="2">white501</strain>
    </source>
</reference>
<evidence type="ECO:0000313" key="2">
    <source>
        <dbReference type="Proteomes" id="UP000000304"/>
    </source>
</evidence>
<name>B4QRY7_DROSI</name>
<keyword evidence="2" id="KW-1185">Reference proteome</keyword>
<sequence length="81" mass="9116">MWARRERGTGTLAIWRWRCAMEMLSCNYSRHCGQVDDGFGADAMPMRLVIPNRFSQPNGNGHGEMAMVGCRHGKNTDGDGW</sequence>